<dbReference type="GO" id="GO:0140359">
    <property type="term" value="F:ABC-type transporter activity"/>
    <property type="evidence" value="ECO:0007669"/>
    <property type="project" value="InterPro"/>
</dbReference>
<keyword evidence="6 8" id="KW-1133">Transmembrane helix</keyword>
<keyword evidence="3" id="KW-0813">Transport</keyword>
<evidence type="ECO:0000256" key="4">
    <source>
        <dbReference type="ARBA" id="ARBA00022475"/>
    </source>
</evidence>
<feature type="transmembrane region" description="Helical" evidence="8">
    <location>
        <begin position="186"/>
        <end position="207"/>
    </location>
</feature>
<accession>A0AAE9XU04</accession>
<dbReference type="PROSITE" id="PS51012">
    <property type="entry name" value="ABC_TM2"/>
    <property type="match status" value="1"/>
</dbReference>
<feature type="transmembrane region" description="Helical" evidence="8">
    <location>
        <begin position="234"/>
        <end position="256"/>
    </location>
</feature>
<dbReference type="InterPro" id="IPR047817">
    <property type="entry name" value="ABC2_TM_bact-type"/>
</dbReference>
<evidence type="ECO:0000313" key="11">
    <source>
        <dbReference type="Proteomes" id="UP001217500"/>
    </source>
</evidence>
<reference evidence="10" key="1">
    <citation type="submission" date="2023-01" db="EMBL/GenBank/DDBJ databases">
        <title>The genome sequence of Kordiimonadaceae bacterium 6D33.</title>
        <authorList>
            <person name="Liu Y."/>
        </authorList>
    </citation>
    <scope>NUCLEOTIDE SEQUENCE</scope>
    <source>
        <strain evidence="10">6D33</strain>
    </source>
</reference>
<evidence type="ECO:0000259" key="9">
    <source>
        <dbReference type="PROSITE" id="PS51012"/>
    </source>
</evidence>
<dbReference type="Gene3D" id="3.40.1710.10">
    <property type="entry name" value="abc type-2 transporter like domain"/>
    <property type="match status" value="1"/>
</dbReference>
<sequence length="379" mass="41945">MTNGLFSFRRARAILAKEFIQLKRDTVTLRMIVMIPIMQLLLFGYALNTDPKHLPTAVISQDSSPIARAFVAGLKNTDYFSIDHEPRSEAEAKEMLQRGDVLFVVSIPPNFERDLLRGEKPKLLIEADASDPVATSGALSAANGMMDRVLKEELKGTLAPLRPAKPPVELRLHRAYNPEGFTRYNIVPGLIAIILTMTGIMMTALAITRERERGTMENLLAMPVRPLEVMVGKITPYVVIGFVQAAIIVAVAWALFQVPVVGSLWLLAAALIIFITCNMAIGFTLSAAAENQTQAIQMSMMVTLPSIMLSGFLFPFRGMPEWAQVIGNIMPATHFINISRGILLKGSGMAEIWPHVWPLLVFMAAITLIAMKRYRRTLD</sequence>
<dbReference type="RefSeq" id="WP_289505056.1">
    <property type="nucleotide sequence ID" value="NZ_CP116805.1"/>
</dbReference>
<feature type="domain" description="ABC transmembrane type-2" evidence="9">
    <location>
        <begin position="151"/>
        <end position="377"/>
    </location>
</feature>
<feature type="transmembrane region" description="Helical" evidence="8">
    <location>
        <begin position="262"/>
        <end position="283"/>
    </location>
</feature>
<keyword evidence="7 8" id="KW-0472">Membrane</keyword>
<feature type="transmembrane region" description="Helical" evidence="8">
    <location>
        <begin position="27"/>
        <end position="47"/>
    </location>
</feature>
<protein>
    <submittedName>
        <fullName evidence="10">ABC transporter permease</fullName>
    </submittedName>
</protein>
<evidence type="ECO:0000256" key="1">
    <source>
        <dbReference type="ARBA" id="ARBA00004651"/>
    </source>
</evidence>
<feature type="transmembrane region" description="Helical" evidence="8">
    <location>
        <begin position="352"/>
        <end position="371"/>
    </location>
</feature>
<comment type="subcellular location">
    <subcellularLocation>
        <location evidence="1">Cell membrane</location>
        <topology evidence="1">Multi-pass membrane protein</topology>
    </subcellularLocation>
</comment>
<evidence type="ECO:0000313" key="10">
    <source>
        <dbReference type="EMBL" id="WCL55270.1"/>
    </source>
</evidence>
<comment type="similarity">
    <text evidence="2">Belongs to the ABC-2 integral membrane protein family.</text>
</comment>
<dbReference type="PANTHER" id="PTHR30294:SF29">
    <property type="entry name" value="MULTIDRUG ABC TRANSPORTER PERMEASE YBHS-RELATED"/>
    <property type="match status" value="1"/>
</dbReference>
<evidence type="ECO:0000256" key="5">
    <source>
        <dbReference type="ARBA" id="ARBA00022692"/>
    </source>
</evidence>
<dbReference type="InterPro" id="IPR051449">
    <property type="entry name" value="ABC-2_transporter_component"/>
</dbReference>
<dbReference type="AlphaFoldDB" id="A0AAE9XU04"/>
<organism evidence="10 11">
    <name type="scientific">Gimibacter soli</name>
    <dbReference type="NCBI Taxonomy" id="3024400"/>
    <lineage>
        <taxon>Bacteria</taxon>
        <taxon>Pseudomonadati</taxon>
        <taxon>Pseudomonadota</taxon>
        <taxon>Alphaproteobacteria</taxon>
        <taxon>Kordiimonadales</taxon>
        <taxon>Temperatibacteraceae</taxon>
        <taxon>Gimibacter</taxon>
    </lineage>
</organism>
<dbReference type="InterPro" id="IPR013525">
    <property type="entry name" value="ABC2_TM"/>
</dbReference>
<evidence type="ECO:0000256" key="3">
    <source>
        <dbReference type="ARBA" id="ARBA00022448"/>
    </source>
</evidence>
<feature type="transmembrane region" description="Helical" evidence="8">
    <location>
        <begin position="295"/>
        <end position="314"/>
    </location>
</feature>
<keyword evidence="4" id="KW-1003">Cell membrane</keyword>
<dbReference type="PANTHER" id="PTHR30294">
    <property type="entry name" value="MEMBRANE COMPONENT OF ABC TRANSPORTER YHHJ-RELATED"/>
    <property type="match status" value="1"/>
</dbReference>
<evidence type="ECO:0000256" key="8">
    <source>
        <dbReference type="SAM" id="Phobius"/>
    </source>
</evidence>
<keyword evidence="11" id="KW-1185">Reference proteome</keyword>
<proteinExistence type="inferred from homology"/>
<evidence type="ECO:0000256" key="2">
    <source>
        <dbReference type="ARBA" id="ARBA00007783"/>
    </source>
</evidence>
<dbReference type="KEGG" id="gso:PH603_05805"/>
<keyword evidence="5 8" id="KW-0812">Transmembrane</keyword>
<name>A0AAE9XU04_9PROT</name>
<dbReference type="EMBL" id="CP116805">
    <property type="protein sequence ID" value="WCL55270.1"/>
    <property type="molecule type" value="Genomic_DNA"/>
</dbReference>
<dbReference type="Pfam" id="PF12698">
    <property type="entry name" value="ABC2_membrane_3"/>
    <property type="match status" value="1"/>
</dbReference>
<evidence type="ECO:0000256" key="7">
    <source>
        <dbReference type="ARBA" id="ARBA00023136"/>
    </source>
</evidence>
<dbReference type="Proteomes" id="UP001217500">
    <property type="component" value="Chromosome"/>
</dbReference>
<dbReference type="GO" id="GO:0005886">
    <property type="term" value="C:plasma membrane"/>
    <property type="evidence" value="ECO:0007669"/>
    <property type="project" value="UniProtKB-SubCell"/>
</dbReference>
<evidence type="ECO:0000256" key="6">
    <source>
        <dbReference type="ARBA" id="ARBA00022989"/>
    </source>
</evidence>
<gene>
    <name evidence="10" type="ORF">PH603_05805</name>
</gene>